<protein>
    <submittedName>
        <fullName evidence="1">Uncharacterized protein</fullName>
    </submittedName>
</protein>
<organism evidence="1 2">
    <name type="scientific">Chryseobacterium gotjawalense</name>
    <dbReference type="NCBI Taxonomy" id="3042315"/>
    <lineage>
        <taxon>Bacteria</taxon>
        <taxon>Pseudomonadati</taxon>
        <taxon>Bacteroidota</taxon>
        <taxon>Flavobacteriia</taxon>
        <taxon>Flavobacteriales</taxon>
        <taxon>Weeksellaceae</taxon>
        <taxon>Chryseobacterium group</taxon>
        <taxon>Chryseobacterium</taxon>
    </lineage>
</organism>
<name>A0ABY8R905_9FLAO</name>
<reference evidence="1 2" key="1">
    <citation type="submission" date="2023-05" db="EMBL/GenBank/DDBJ databases">
        <title>Genomic insight into Chryseobacterium sp. wdc7 isolated forest soil (Gotjawal).</title>
        <authorList>
            <person name="Park S.-J."/>
        </authorList>
    </citation>
    <scope>NUCLEOTIDE SEQUENCE [LARGE SCALE GENOMIC DNA]</scope>
    <source>
        <strain evidence="2">wdc7</strain>
    </source>
</reference>
<dbReference type="Proteomes" id="UP001241656">
    <property type="component" value="Chromosome"/>
</dbReference>
<evidence type="ECO:0000313" key="1">
    <source>
        <dbReference type="EMBL" id="WHF50326.1"/>
    </source>
</evidence>
<evidence type="ECO:0000313" key="2">
    <source>
        <dbReference type="Proteomes" id="UP001241656"/>
    </source>
</evidence>
<sequence>MKNTTFIALVLFSTLTYGQVIIGTGKTSPTNTSVSLEFGTENKGIILPYVDAAASVTAAVPGTIIFDAADKKIKVKLTGSWKDLTIVNSGVVPATPAFESEQTSAKVIIGSNPAAETANGILILSDANKAMILPTVNAYTDIVSPSPGMMVYLSGAKQVACYNGAVWSFWK</sequence>
<proteinExistence type="predicted"/>
<keyword evidence="2" id="KW-1185">Reference proteome</keyword>
<dbReference type="RefSeq" id="WP_282903763.1">
    <property type="nucleotide sequence ID" value="NZ_CP124855.1"/>
</dbReference>
<dbReference type="EMBL" id="CP124855">
    <property type="protein sequence ID" value="WHF50326.1"/>
    <property type="molecule type" value="Genomic_DNA"/>
</dbReference>
<accession>A0ABY8R905</accession>
<gene>
    <name evidence="1" type="ORF">QGN23_07665</name>
</gene>